<dbReference type="GO" id="GO:0005737">
    <property type="term" value="C:cytoplasm"/>
    <property type="evidence" value="ECO:0007669"/>
    <property type="project" value="UniProtKB-SubCell"/>
</dbReference>
<keyword evidence="5 12" id="KW-0963">Cytoplasm</keyword>
<evidence type="ECO:0000256" key="3">
    <source>
        <dbReference type="ARBA" id="ARBA00012328"/>
    </source>
</evidence>
<comment type="catalytic activity">
    <reaction evidence="11 12">
        <text>uridine(1498) in 16S rRNA + S-adenosyl-L-methionine = N(3)-methyluridine(1498) in 16S rRNA + S-adenosyl-L-homocysteine + H(+)</text>
        <dbReference type="Rhea" id="RHEA:42920"/>
        <dbReference type="Rhea" id="RHEA-COMP:10283"/>
        <dbReference type="Rhea" id="RHEA-COMP:10284"/>
        <dbReference type="ChEBI" id="CHEBI:15378"/>
        <dbReference type="ChEBI" id="CHEBI:57856"/>
        <dbReference type="ChEBI" id="CHEBI:59789"/>
        <dbReference type="ChEBI" id="CHEBI:65315"/>
        <dbReference type="ChEBI" id="CHEBI:74502"/>
        <dbReference type="EC" id="2.1.1.193"/>
    </reaction>
</comment>
<dbReference type="GO" id="GO:0070475">
    <property type="term" value="P:rRNA base methylation"/>
    <property type="evidence" value="ECO:0007669"/>
    <property type="project" value="TreeGrafter"/>
</dbReference>
<dbReference type="InterPro" id="IPR046887">
    <property type="entry name" value="RsmE_PUA-like"/>
</dbReference>
<keyword evidence="8 12" id="KW-0808">Transferase</keyword>
<gene>
    <name evidence="15" type="ordered locus">SAR116_1124</name>
</gene>
<sequence>MDVIRENHPAKARLYVDAPLQASGFVTVTKEQAHYLGNVMRLPLGTVIALFNGQDGEWHGVIDALDKQGGQIALTDQTRPQTNSPDLWLLFAPVKKARLDFIAQKASELGASRIWPVRTEFCQISRVKDERLAANAIEAAEQTERLDVARIMKFEKLATALAEREDDRLLIWCDEASAGAANHNITTALAAIDPPKKAAILIGPEGGFSPAERKVLTQVDNCLTTSLGPRILRADTAAIAALACYQAICGDWR</sequence>
<dbReference type="EMBL" id="CP001751">
    <property type="protein sequence ID" value="ADE39367.1"/>
    <property type="molecule type" value="Genomic_DNA"/>
</dbReference>
<dbReference type="eggNOG" id="COG1385">
    <property type="taxonomic scope" value="Bacteria"/>
</dbReference>
<dbReference type="PANTHER" id="PTHR30027">
    <property type="entry name" value="RIBOSOMAL RNA SMALL SUBUNIT METHYLTRANSFERASE E"/>
    <property type="match status" value="1"/>
</dbReference>
<dbReference type="Gene3D" id="2.40.240.20">
    <property type="entry name" value="Hypothetical PUA domain-like, domain 1"/>
    <property type="match status" value="1"/>
</dbReference>
<dbReference type="SUPFAM" id="SSF75217">
    <property type="entry name" value="alpha/beta knot"/>
    <property type="match status" value="1"/>
</dbReference>
<dbReference type="NCBIfam" id="TIGR00046">
    <property type="entry name" value="RsmE family RNA methyltransferase"/>
    <property type="match status" value="1"/>
</dbReference>
<evidence type="ECO:0000256" key="12">
    <source>
        <dbReference type="PIRNR" id="PIRNR015601"/>
    </source>
</evidence>
<dbReference type="Pfam" id="PF20260">
    <property type="entry name" value="PUA_4"/>
    <property type="match status" value="1"/>
</dbReference>
<evidence type="ECO:0000256" key="5">
    <source>
        <dbReference type="ARBA" id="ARBA00022490"/>
    </source>
</evidence>
<dbReference type="RefSeq" id="WP_013045996.1">
    <property type="nucleotide sequence ID" value="NC_014010.1"/>
</dbReference>
<dbReference type="PIRSF" id="PIRSF015601">
    <property type="entry name" value="MTase_slr0722"/>
    <property type="match status" value="1"/>
</dbReference>
<dbReference type="Pfam" id="PF04452">
    <property type="entry name" value="Methyltrans_RNA"/>
    <property type="match status" value="1"/>
</dbReference>
<dbReference type="InterPro" id="IPR015947">
    <property type="entry name" value="PUA-like_sf"/>
</dbReference>
<dbReference type="HOGENOM" id="CLU_067442_4_0_5"/>
<reference evidence="15 16" key="1">
    <citation type="journal article" date="2010" name="J. Bacteriol.">
        <title>Complete genome sequence of "Candidatus Puniceispirillum marinum" IMCC1322, a representative of the SAR116 clade in the Alphaproteobacteria.</title>
        <authorList>
            <person name="Oh H.M."/>
            <person name="Kwon K.K."/>
            <person name="Kang I."/>
            <person name="Kang S.G."/>
            <person name="Lee J.H."/>
            <person name="Kim S.J."/>
            <person name="Cho J.C."/>
        </authorList>
    </citation>
    <scope>NUCLEOTIDE SEQUENCE [LARGE SCALE GENOMIC DNA]</scope>
    <source>
        <strain evidence="15 16">IMCC1322</strain>
    </source>
</reference>
<evidence type="ECO:0000256" key="8">
    <source>
        <dbReference type="ARBA" id="ARBA00022679"/>
    </source>
</evidence>
<evidence type="ECO:0000313" key="15">
    <source>
        <dbReference type="EMBL" id="ADE39367.1"/>
    </source>
</evidence>
<dbReference type="STRING" id="488538.SAR116_1124"/>
<proteinExistence type="inferred from homology"/>
<dbReference type="InterPro" id="IPR046886">
    <property type="entry name" value="RsmE_MTase_dom"/>
</dbReference>
<dbReference type="CDD" id="cd18084">
    <property type="entry name" value="RsmE-like"/>
    <property type="match status" value="1"/>
</dbReference>
<evidence type="ECO:0000256" key="2">
    <source>
        <dbReference type="ARBA" id="ARBA00005528"/>
    </source>
</evidence>
<dbReference type="Gene3D" id="3.40.1280.10">
    <property type="match status" value="1"/>
</dbReference>
<evidence type="ECO:0000313" key="16">
    <source>
        <dbReference type="Proteomes" id="UP000007460"/>
    </source>
</evidence>
<dbReference type="OrthoDB" id="9815641at2"/>
<comment type="subcellular location">
    <subcellularLocation>
        <location evidence="1 12">Cytoplasm</location>
    </subcellularLocation>
</comment>
<feature type="domain" description="Ribosomal RNA small subunit methyltransferase E PUA-like" evidence="14">
    <location>
        <begin position="28"/>
        <end position="69"/>
    </location>
</feature>
<evidence type="ECO:0000256" key="10">
    <source>
        <dbReference type="ARBA" id="ARBA00025699"/>
    </source>
</evidence>
<organism evidence="15 16">
    <name type="scientific">Puniceispirillum marinum (strain IMCC1322)</name>
    <dbReference type="NCBI Taxonomy" id="488538"/>
    <lineage>
        <taxon>Bacteria</taxon>
        <taxon>Pseudomonadati</taxon>
        <taxon>Pseudomonadota</taxon>
        <taxon>Alphaproteobacteria</taxon>
        <taxon>Candidatus Puniceispirillales</taxon>
        <taxon>Candidatus Puniceispirillaceae</taxon>
        <taxon>Candidatus Puniceispirillum</taxon>
    </lineage>
</organism>
<evidence type="ECO:0000256" key="6">
    <source>
        <dbReference type="ARBA" id="ARBA00022552"/>
    </source>
</evidence>
<dbReference type="Proteomes" id="UP000007460">
    <property type="component" value="Chromosome"/>
</dbReference>
<dbReference type="InterPro" id="IPR029026">
    <property type="entry name" value="tRNA_m1G_MTases_N"/>
</dbReference>
<dbReference type="AlphaFoldDB" id="D5BSX0"/>
<protein>
    <recommendedName>
        <fullName evidence="4 12">Ribosomal RNA small subunit methyltransferase E</fullName>
        <ecNumber evidence="3 12">2.1.1.193</ecNumber>
    </recommendedName>
</protein>
<feature type="domain" description="Ribosomal RNA small subunit methyltransferase E methyltransferase" evidence="13">
    <location>
        <begin position="84"/>
        <end position="245"/>
    </location>
</feature>
<evidence type="ECO:0000259" key="13">
    <source>
        <dbReference type="Pfam" id="PF04452"/>
    </source>
</evidence>
<evidence type="ECO:0000256" key="4">
    <source>
        <dbReference type="ARBA" id="ARBA00013673"/>
    </source>
</evidence>
<evidence type="ECO:0000256" key="11">
    <source>
        <dbReference type="ARBA" id="ARBA00047944"/>
    </source>
</evidence>
<evidence type="ECO:0000256" key="1">
    <source>
        <dbReference type="ARBA" id="ARBA00004496"/>
    </source>
</evidence>
<accession>D5BSX0</accession>
<keyword evidence="6 12" id="KW-0698">rRNA processing</keyword>
<evidence type="ECO:0000259" key="14">
    <source>
        <dbReference type="Pfam" id="PF20260"/>
    </source>
</evidence>
<comment type="similarity">
    <text evidence="2 12">Belongs to the RNA methyltransferase RsmE family.</text>
</comment>
<dbReference type="GO" id="GO:0070042">
    <property type="term" value="F:rRNA (uridine-N3-)-methyltransferase activity"/>
    <property type="evidence" value="ECO:0007669"/>
    <property type="project" value="TreeGrafter"/>
</dbReference>
<keyword evidence="16" id="KW-1185">Reference proteome</keyword>
<dbReference type="PANTHER" id="PTHR30027:SF3">
    <property type="entry name" value="16S RRNA (URACIL(1498)-N(3))-METHYLTRANSFERASE"/>
    <property type="match status" value="1"/>
</dbReference>
<dbReference type="InterPro" id="IPR006700">
    <property type="entry name" value="RsmE"/>
</dbReference>
<dbReference type="EC" id="2.1.1.193" evidence="3 12"/>
<comment type="function">
    <text evidence="10 12">Specifically methylates the N3 position of the uracil ring of uridine 1498 (m3U1498) in 16S rRNA. Acts on the fully assembled 30S ribosomal subunit.</text>
</comment>
<dbReference type="NCBIfam" id="NF008696">
    <property type="entry name" value="PRK11713.3-5"/>
    <property type="match status" value="1"/>
</dbReference>
<name>D5BSX0_PUNMI</name>
<keyword evidence="9 12" id="KW-0949">S-adenosyl-L-methionine</keyword>
<evidence type="ECO:0000256" key="9">
    <source>
        <dbReference type="ARBA" id="ARBA00022691"/>
    </source>
</evidence>
<keyword evidence="7 12" id="KW-0489">Methyltransferase</keyword>
<dbReference type="KEGG" id="apb:SAR116_1124"/>
<dbReference type="InterPro" id="IPR029028">
    <property type="entry name" value="Alpha/beta_knot_MTases"/>
</dbReference>
<dbReference type="SUPFAM" id="SSF88697">
    <property type="entry name" value="PUA domain-like"/>
    <property type="match status" value="1"/>
</dbReference>
<evidence type="ECO:0000256" key="7">
    <source>
        <dbReference type="ARBA" id="ARBA00022603"/>
    </source>
</evidence>